<evidence type="ECO:0000313" key="2">
    <source>
        <dbReference type="EMBL" id="MDQ0750979.1"/>
    </source>
</evidence>
<name>A0ABU0QU95_9ACTN</name>
<evidence type="ECO:0000256" key="1">
    <source>
        <dbReference type="SAM" id="MobiDB-lite"/>
    </source>
</evidence>
<comment type="caution">
    <text evidence="2">The sequence shown here is derived from an EMBL/GenBank/DDBJ whole genome shotgun (WGS) entry which is preliminary data.</text>
</comment>
<sequence length="459" mass="51404">MDIYLLPAAMRELPPPWHDLTYRRSQALEELASTEERREQARHVLRVCLPERRQSVHDWDEELRDFYDDRDDHTLDEADAWLTRIMPTTSQVTRQRVAQVVGVWADMGIPTVSAPPTEQQIDRVAAEWAASVRQTLAHDAFAFIERATVSGSLSDLEADETALLASGFVRVGLAVEVAVRVLVSLGRPRGEEALLDLVHDGEVQDFRPYVRSRLLGLRRPVYEGRAREVPRDEEPLLPEGLQGLPYSWQNDFGWGATAPDSHSLAQARSALEACLTVERVPDDAQMCSDAPADCSAIAEVVRALMPYPRLVTRERMNEAWRECQLLGFELQGIDAACFAKVWCKRIADRVTAAVFRWLADLPQGGGAAGDKEPAVLSATALWAAELAERCARCGSAVQEAIWFLHRTDDVPGSREALARLAFDPSLPVTTRNTAQEWARRRLQPDQYPEGHQDEGDRGR</sequence>
<protein>
    <submittedName>
        <fullName evidence="2">Uncharacterized protein</fullName>
    </submittedName>
</protein>
<feature type="region of interest" description="Disordered" evidence="1">
    <location>
        <begin position="433"/>
        <end position="459"/>
    </location>
</feature>
<gene>
    <name evidence="2" type="ORF">QF034_005210</name>
</gene>
<accession>A0ABU0QU95</accession>
<keyword evidence="3" id="KW-1185">Reference proteome</keyword>
<feature type="compositionally biased region" description="Basic and acidic residues" evidence="1">
    <location>
        <begin position="437"/>
        <end position="459"/>
    </location>
</feature>
<dbReference type="RefSeq" id="WP_307177245.1">
    <property type="nucleotide sequence ID" value="NZ_JAUSYP010000001.1"/>
</dbReference>
<dbReference type="EMBL" id="JAUSYP010000001">
    <property type="protein sequence ID" value="MDQ0750979.1"/>
    <property type="molecule type" value="Genomic_DNA"/>
</dbReference>
<organism evidence="2 3">
    <name type="scientific">Streptomyces africanus</name>
    <dbReference type="NCBI Taxonomy" id="231024"/>
    <lineage>
        <taxon>Bacteria</taxon>
        <taxon>Bacillati</taxon>
        <taxon>Actinomycetota</taxon>
        <taxon>Actinomycetes</taxon>
        <taxon>Kitasatosporales</taxon>
        <taxon>Streptomycetaceae</taxon>
        <taxon>Streptomyces</taxon>
    </lineage>
</organism>
<dbReference type="Proteomes" id="UP001232755">
    <property type="component" value="Unassembled WGS sequence"/>
</dbReference>
<reference evidence="2 3" key="1">
    <citation type="submission" date="2023-07" db="EMBL/GenBank/DDBJ databases">
        <title>Comparative genomics of wheat-associated soil bacteria to identify genetic determinants of phenazine resistance.</title>
        <authorList>
            <person name="Mouncey N."/>
        </authorList>
    </citation>
    <scope>NUCLEOTIDE SEQUENCE [LARGE SCALE GENOMIC DNA]</scope>
    <source>
        <strain evidence="2 3">B3I12</strain>
    </source>
</reference>
<evidence type="ECO:0000313" key="3">
    <source>
        <dbReference type="Proteomes" id="UP001232755"/>
    </source>
</evidence>
<proteinExistence type="predicted"/>